<organism evidence="6 7">
    <name type="scientific">Kosmotoga pacifica</name>
    <dbReference type="NCBI Taxonomy" id="1330330"/>
    <lineage>
        <taxon>Bacteria</taxon>
        <taxon>Thermotogati</taxon>
        <taxon>Thermotogota</taxon>
        <taxon>Thermotogae</taxon>
        <taxon>Kosmotogales</taxon>
        <taxon>Kosmotogaceae</taxon>
        <taxon>Kosmotoga</taxon>
    </lineage>
</organism>
<proteinExistence type="inferred from homology"/>
<dbReference type="InterPro" id="IPR011078">
    <property type="entry name" value="PyrdxlP_homeostasis"/>
</dbReference>
<dbReference type="CDD" id="cd00635">
    <property type="entry name" value="PLPDE_III_YBL036c_like"/>
    <property type="match status" value="1"/>
</dbReference>
<dbReference type="Pfam" id="PF01168">
    <property type="entry name" value="Ala_racemase_N"/>
    <property type="match status" value="1"/>
</dbReference>
<feature type="domain" description="Alanine racemase N-terminal" evidence="5">
    <location>
        <begin position="3"/>
        <end position="216"/>
    </location>
</feature>
<dbReference type="PANTHER" id="PTHR10146">
    <property type="entry name" value="PROLINE SYNTHETASE CO-TRANSCRIBED BACTERIAL HOMOLOG PROTEIN"/>
    <property type="match status" value="1"/>
</dbReference>
<dbReference type="NCBIfam" id="TIGR00044">
    <property type="entry name" value="YggS family pyridoxal phosphate-dependent enzyme"/>
    <property type="match status" value="1"/>
</dbReference>
<dbReference type="Gene3D" id="3.20.20.10">
    <property type="entry name" value="Alanine racemase"/>
    <property type="match status" value="1"/>
</dbReference>
<dbReference type="InterPro" id="IPR001608">
    <property type="entry name" value="Ala_racemase_N"/>
</dbReference>
<evidence type="ECO:0000256" key="2">
    <source>
        <dbReference type="HAMAP-Rule" id="MF_02087"/>
    </source>
</evidence>
<accession>A0A0G2ZEJ2</accession>
<reference evidence="6 7" key="1">
    <citation type="submission" date="2015-04" db="EMBL/GenBank/DDBJ databases">
        <title>Complete Genome Sequence of Kosmotoga pacifica SLHLJ1.</title>
        <authorList>
            <person name="Jiang L.J."/>
            <person name="Shao Z.Z."/>
            <person name="Jebbar M."/>
        </authorList>
    </citation>
    <scope>NUCLEOTIDE SEQUENCE [LARGE SCALE GENOMIC DNA]</scope>
    <source>
        <strain evidence="6 7">SLHLJ1</strain>
    </source>
</reference>
<dbReference type="STRING" id="1330330.IX53_09140"/>
<dbReference type="RefSeq" id="WP_047755094.1">
    <property type="nucleotide sequence ID" value="NZ_CAJUHA010000018.1"/>
</dbReference>
<dbReference type="Proteomes" id="UP000035159">
    <property type="component" value="Chromosome"/>
</dbReference>
<gene>
    <name evidence="6" type="ORF">IX53_09140</name>
</gene>
<dbReference type="HAMAP" id="MF_02087">
    <property type="entry name" value="PLP_homeostasis"/>
    <property type="match status" value="1"/>
</dbReference>
<evidence type="ECO:0000256" key="1">
    <source>
        <dbReference type="ARBA" id="ARBA00022898"/>
    </source>
</evidence>
<protein>
    <recommendedName>
        <fullName evidence="2">Pyridoxal phosphate homeostasis protein</fullName>
        <shortName evidence="2">PLP homeostasis protein</shortName>
    </recommendedName>
</protein>
<comment type="similarity">
    <text evidence="2 4">Belongs to the pyridoxal phosphate-binding protein YggS/PROSC family.</text>
</comment>
<evidence type="ECO:0000313" key="7">
    <source>
        <dbReference type="Proteomes" id="UP000035159"/>
    </source>
</evidence>
<name>A0A0G2ZEJ2_9BACT</name>
<dbReference type="KEGG" id="kpf:IX53_09140"/>
<dbReference type="PANTHER" id="PTHR10146:SF14">
    <property type="entry name" value="PYRIDOXAL PHOSPHATE HOMEOSTASIS PROTEIN"/>
    <property type="match status" value="1"/>
</dbReference>
<dbReference type="GO" id="GO:0030170">
    <property type="term" value="F:pyridoxal phosphate binding"/>
    <property type="evidence" value="ECO:0007669"/>
    <property type="project" value="UniProtKB-UniRule"/>
</dbReference>
<dbReference type="OrthoDB" id="9804072at2"/>
<dbReference type="AlphaFoldDB" id="A0A0G2ZEJ2"/>
<dbReference type="InterPro" id="IPR029066">
    <property type="entry name" value="PLP-binding_barrel"/>
</dbReference>
<comment type="cofactor">
    <cofactor evidence="3">
        <name>pyridoxal 5'-phosphate</name>
        <dbReference type="ChEBI" id="CHEBI:597326"/>
    </cofactor>
</comment>
<evidence type="ECO:0000313" key="6">
    <source>
        <dbReference type="EMBL" id="AKI97959.1"/>
    </source>
</evidence>
<dbReference type="SUPFAM" id="SSF51419">
    <property type="entry name" value="PLP-binding barrel"/>
    <property type="match status" value="1"/>
</dbReference>
<sequence>MGIKENVRMILSEIPPNVTVVAAAKTRSIEEIVESVEAGIEHIGENYVQEAWKVASALKGLCKLHMIGHLQRNKVRRAVEIFDMIQSVDSLKLAMEIDKRAGAIGKTMPVLIEINSGREPQKSGVMPEQLFTLLDQLSALKNIKIEGLMTMGPVLESPEKLRPYFRLTRRLFEEAMKYSGGNIEMKWLSMGMSDSYLIAIEEGANMVRIGTKIYGPRAYEIHK</sequence>
<dbReference type="EMBL" id="CP011232">
    <property type="protein sequence ID" value="AKI97959.1"/>
    <property type="molecule type" value="Genomic_DNA"/>
</dbReference>
<dbReference type="PATRIC" id="fig|1330330.3.peg.1857"/>
<evidence type="ECO:0000256" key="3">
    <source>
        <dbReference type="PIRSR" id="PIRSR004848-1"/>
    </source>
</evidence>
<dbReference type="FunFam" id="3.20.20.10:FF:000018">
    <property type="entry name" value="Pyridoxal phosphate homeostasis protein"/>
    <property type="match status" value="1"/>
</dbReference>
<evidence type="ECO:0000259" key="5">
    <source>
        <dbReference type="Pfam" id="PF01168"/>
    </source>
</evidence>
<dbReference type="PIRSF" id="PIRSF004848">
    <property type="entry name" value="YBL036c_PLPDEIII"/>
    <property type="match status" value="1"/>
</dbReference>
<comment type="function">
    <text evidence="2">Pyridoxal 5'-phosphate (PLP)-binding protein, which is involved in PLP homeostasis.</text>
</comment>
<evidence type="ECO:0000256" key="4">
    <source>
        <dbReference type="RuleBase" id="RU004514"/>
    </source>
</evidence>
<keyword evidence="1 2" id="KW-0663">Pyridoxal phosphate</keyword>
<keyword evidence="7" id="KW-1185">Reference proteome</keyword>
<feature type="modified residue" description="N6-(pyridoxal phosphate)lysine" evidence="2 3">
    <location>
        <position position="25"/>
    </location>
</feature>